<accession>A0A9D9I0D5</accession>
<dbReference type="PANTHER" id="PTHR30336">
    <property type="entry name" value="INNER MEMBRANE PROTEIN, PROBABLE PERMEASE"/>
    <property type="match status" value="1"/>
</dbReference>
<protein>
    <submittedName>
        <fullName evidence="3">YdcF family protein</fullName>
    </submittedName>
</protein>
<dbReference type="Pfam" id="PF02698">
    <property type="entry name" value="DUF218"/>
    <property type="match status" value="1"/>
</dbReference>
<evidence type="ECO:0000313" key="3">
    <source>
        <dbReference type="EMBL" id="MBO8463656.1"/>
    </source>
</evidence>
<dbReference type="Proteomes" id="UP000823618">
    <property type="component" value="Unassembled WGS sequence"/>
</dbReference>
<organism evidence="3 4">
    <name type="scientific">Candidatus Scybalomonas excrementavium</name>
    <dbReference type="NCBI Taxonomy" id="2840943"/>
    <lineage>
        <taxon>Bacteria</taxon>
        <taxon>Bacillati</taxon>
        <taxon>Bacillota</taxon>
        <taxon>Clostridia</taxon>
        <taxon>Lachnospirales</taxon>
        <taxon>Lachnospiraceae</taxon>
        <taxon>Lachnospiraceae incertae sedis</taxon>
        <taxon>Candidatus Scybalomonas</taxon>
    </lineage>
</organism>
<evidence type="ECO:0000313" key="4">
    <source>
        <dbReference type="Proteomes" id="UP000823618"/>
    </source>
</evidence>
<dbReference type="GO" id="GO:0000270">
    <property type="term" value="P:peptidoglycan metabolic process"/>
    <property type="evidence" value="ECO:0007669"/>
    <property type="project" value="TreeGrafter"/>
</dbReference>
<dbReference type="CDD" id="cd06259">
    <property type="entry name" value="YdcF-like"/>
    <property type="match status" value="1"/>
</dbReference>
<gene>
    <name evidence="3" type="ORF">IAC13_06985</name>
</gene>
<proteinExistence type="predicted"/>
<dbReference type="EMBL" id="JADIML010000192">
    <property type="protein sequence ID" value="MBO8463656.1"/>
    <property type="molecule type" value="Genomic_DNA"/>
</dbReference>
<feature type="transmembrane region" description="Helical" evidence="1">
    <location>
        <begin position="59"/>
        <end position="86"/>
    </location>
</feature>
<sequence length="254" mass="28828">MEPLLYVCGIFCILYYIRIISHAGIGAAFAPIWILFAIVCMGSGFLLKFQFLEKLWIPIWIQIIGCSIVVFGILVFCIVEGILIYYGHVKPKQQADYMIVLGAKVNGRIPSKTLQRRVEKSALYLQENKKTKVIVSGGMGRGERVTEAFAMKQLLVQRGISSDRIIMEEKSVNTDQNIRFSKSFIKEQSQKSMEQLELVIATSDFHIFRGISLAKKQGFKKVSGCPSKSDCILAIHYYVREFFAVVKDKLMNHI</sequence>
<dbReference type="PANTHER" id="PTHR30336:SF4">
    <property type="entry name" value="ENVELOPE BIOGENESIS FACTOR ELYC"/>
    <property type="match status" value="1"/>
</dbReference>
<dbReference type="AlphaFoldDB" id="A0A9D9I0D5"/>
<keyword evidence="1" id="KW-0812">Transmembrane</keyword>
<dbReference type="Gene3D" id="3.40.50.620">
    <property type="entry name" value="HUPs"/>
    <property type="match status" value="1"/>
</dbReference>
<feature type="transmembrane region" description="Helical" evidence="1">
    <location>
        <begin position="27"/>
        <end position="47"/>
    </location>
</feature>
<dbReference type="GO" id="GO:0043164">
    <property type="term" value="P:Gram-negative-bacterium-type cell wall biogenesis"/>
    <property type="evidence" value="ECO:0007669"/>
    <property type="project" value="TreeGrafter"/>
</dbReference>
<dbReference type="GO" id="GO:0005886">
    <property type="term" value="C:plasma membrane"/>
    <property type="evidence" value="ECO:0007669"/>
    <property type="project" value="TreeGrafter"/>
</dbReference>
<evidence type="ECO:0000259" key="2">
    <source>
        <dbReference type="Pfam" id="PF02698"/>
    </source>
</evidence>
<reference evidence="3" key="1">
    <citation type="submission" date="2020-10" db="EMBL/GenBank/DDBJ databases">
        <authorList>
            <person name="Gilroy R."/>
        </authorList>
    </citation>
    <scope>NUCLEOTIDE SEQUENCE</scope>
    <source>
        <strain evidence="3">E3-2379</strain>
    </source>
</reference>
<evidence type="ECO:0000256" key="1">
    <source>
        <dbReference type="SAM" id="Phobius"/>
    </source>
</evidence>
<keyword evidence="1" id="KW-1133">Transmembrane helix</keyword>
<comment type="caution">
    <text evidence="3">The sequence shown here is derived from an EMBL/GenBank/DDBJ whole genome shotgun (WGS) entry which is preliminary data.</text>
</comment>
<dbReference type="InterPro" id="IPR051599">
    <property type="entry name" value="Cell_Envelope_Assoc"/>
</dbReference>
<feature type="domain" description="DUF218" evidence="2">
    <location>
        <begin position="96"/>
        <end position="242"/>
    </location>
</feature>
<name>A0A9D9I0D5_9FIRM</name>
<keyword evidence="1" id="KW-0472">Membrane</keyword>
<dbReference type="InterPro" id="IPR014729">
    <property type="entry name" value="Rossmann-like_a/b/a_fold"/>
</dbReference>
<dbReference type="InterPro" id="IPR003848">
    <property type="entry name" value="DUF218"/>
</dbReference>
<feature type="transmembrane region" description="Helical" evidence="1">
    <location>
        <begin position="5"/>
        <end position="21"/>
    </location>
</feature>
<reference evidence="3" key="2">
    <citation type="journal article" date="2021" name="PeerJ">
        <title>Extensive microbial diversity within the chicken gut microbiome revealed by metagenomics and culture.</title>
        <authorList>
            <person name="Gilroy R."/>
            <person name="Ravi A."/>
            <person name="Getino M."/>
            <person name="Pursley I."/>
            <person name="Horton D.L."/>
            <person name="Alikhan N.F."/>
            <person name="Baker D."/>
            <person name="Gharbi K."/>
            <person name="Hall N."/>
            <person name="Watson M."/>
            <person name="Adriaenssens E.M."/>
            <person name="Foster-Nyarko E."/>
            <person name="Jarju S."/>
            <person name="Secka A."/>
            <person name="Antonio M."/>
            <person name="Oren A."/>
            <person name="Chaudhuri R.R."/>
            <person name="La Ragione R."/>
            <person name="Hildebrand F."/>
            <person name="Pallen M.J."/>
        </authorList>
    </citation>
    <scope>NUCLEOTIDE SEQUENCE</scope>
    <source>
        <strain evidence="3">E3-2379</strain>
    </source>
</reference>